<evidence type="ECO:0000313" key="2">
    <source>
        <dbReference type="EMBL" id="KAH9312549.1"/>
    </source>
</evidence>
<dbReference type="Proteomes" id="UP000824469">
    <property type="component" value="Unassembled WGS sequence"/>
</dbReference>
<feature type="non-terminal residue" evidence="2">
    <location>
        <position position="1"/>
    </location>
</feature>
<feature type="region of interest" description="Disordered" evidence="1">
    <location>
        <begin position="1"/>
        <end position="36"/>
    </location>
</feature>
<keyword evidence="3" id="KW-1185">Reference proteome</keyword>
<comment type="caution">
    <text evidence="2">The sequence shown here is derived from an EMBL/GenBank/DDBJ whole genome shotgun (WGS) entry which is preliminary data.</text>
</comment>
<evidence type="ECO:0000313" key="3">
    <source>
        <dbReference type="Proteomes" id="UP000824469"/>
    </source>
</evidence>
<dbReference type="AlphaFoldDB" id="A0AA38FXW9"/>
<proteinExistence type="predicted"/>
<protein>
    <submittedName>
        <fullName evidence="2">Uncharacterized protein</fullName>
    </submittedName>
</protein>
<sequence length="69" mass="7669">RSMGYVRNVGASNRPKKLPEDKRTRGDPKGRKWKKSPSFVITRFGTSGPKVRVGTRIGQFGACQVHVQA</sequence>
<evidence type="ECO:0000256" key="1">
    <source>
        <dbReference type="SAM" id="MobiDB-lite"/>
    </source>
</evidence>
<organism evidence="2 3">
    <name type="scientific">Taxus chinensis</name>
    <name type="common">Chinese yew</name>
    <name type="synonym">Taxus wallichiana var. chinensis</name>
    <dbReference type="NCBI Taxonomy" id="29808"/>
    <lineage>
        <taxon>Eukaryota</taxon>
        <taxon>Viridiplantae</taxon>
        <taxon>Streptophyta</taxon>
        <taxon>Embryophyta</taxon>
        <taxon>Tracheophyta</taxon>
        <taxon>Spermatophyta</taxon>
        <taxon>Pinopsida</taxon>
        <taxon>Pinidae</taxon>
        <taxon>Conifers II</taxon>
        <taxon>Cupressales</taxon>
        <taxon>Taxaceae</taxon>
        <taxon>Taxus</taxon>
    </lineage>
</organism>
<name>A0AA38FXW9_TAXCH</name>
<reference evidence="2 3" key="1">
    <citation type="journal article" date="2021" name="Nat. Plants">
        <title>The Taxus genome provides insights into paclitaxel biosynthesis.</title>
        <authorList>
            <person name="Xiong X."/>
            <person name="Gou J."/>
            <person name="Liao Q."/>
            <person name="Li Y."/>
            <person name="Zhou Q."/>
            <person name="Bi G."/>
            <person name="Li C."/>
            <person name="Du R."/>
            <person name="Wang X."/>
            <person name="Sun T."/>
            <person name="Guo L."/>
            <person name="Liang H."/>
            <person name="Lu P."/>
            <person name="Wu Y."/>
            <person name="Zhang Z."/>
            <person name="Ro D.K."/>
            <person name="Shang Y."/>
            <person name="Huang S."/>
            <person name="Yan J."/>
        </authorList>
    </citation>
    <scope>NUCLEOTIDE SEQUENCE [LARGE SCALE GENOMIC DNA]</scope>
    <source>
        <strain evidence="2">Ta-2019</strain>
    </source>
</reference>
<feature type="compositionally biased region" description="Basic and acidic residues" evidence="1">
    <location>
        <begin position="17"/>
        <end position="30"/>
    </location>
</feature>
<feature type="non-terminal residue" evidence="2">
    <location>
        <position position="69"/>
    </location>
</feature>
<accession>A0AA38FXW9</accession>
<gene>
    <name evidence="2" type="ORF">KI387_027584</name>
</gene>
<dbReference type="EMBL" id="JAHRHJ020000006">
    <property type="protein sequence ID" value="KAH9312549.1"/>
    <property type="molecule type" value="Genomic_DNA"/>
</dbReference>